<comment type="caution">
    <text evidence="2">The sequence shown here is derived from an EMBL/GenBank/DDBJ whole genome shotgun (WGS) entry which is preliminary data.</text>
</comment>
<evidence type="ECO:0008006" key="4">
    <source>
        <dbReference type="Google" id="ProtNLM"/>
    </source>
</evidence>
<reference evidence="2" key="1">
    <citation type="submission" date="2018-11" db="EMBL/GenBank/DDBJ databases">
        <authorList>
            <consortium name="Pathogen Informatics"/>
        </authorList>
    </citation>
    <scope>NUCLEOTIDE SEQUENCE</scope>
</reference>
<sequence length="355" mass="39061">MGFFNIRIKAFISVNISSGETVGGLESSDPPPNPIFLCVGTAVSAKYRGAFCEATVEKVEPNCRLRVQAKHNKTVLSVDKSAMVSGKLEPNAEIMVKPAGCSEPFSAVILRILDMSTYTVVFDDGDKRSLRRTQLVIKGERHFKESESLDQLPLTNPEQFKQPVIDRRRKRRSSGGGTETGESDDSEVDKDPELKVCSVALPDLDLSTKASLNDSKKKQDLSEDFQLLPIDGAYQCFEHREISPLKSESRGLQGSNICGPNPSHGSNPKCNKSLSSQIRPRKGGKPETPSKSTEKSGNHSKPNEISRIPAYQNLLGRLVMLDMPLVSGKEYFNISICFIKAFVSEDAYSVNITNF</sequence>
<evidence type="ECO:0000313" key="2">
    <source>
        <dbReference type="EMBL" id="VEL27231.1"/>
    </source>
</evidence>
<feature type="compositionally biased region" description="Basic and acidic residues" evidence="1">
    <location>
        <begin position="292"/>
        <end position="304"/>
    </location>
</feature>
<dbReference type="GO" id="GO:0000976">
    <property type="term" value="F:transcription cis-regulatory region binding"/>
    <property type="evidence" value="ECO:0007669"/>
    <property type="project" value="TreeGrafter"/>
</dbReference>
<name>A0A3S5AWQ5_9PLAT</name>
<evidence type="ECO:0000256" key="1">
    <source>
        <dbReference type="SAM" id="MobiDB-lite"/>
    </source>
</evidence>
<organism evidence="2 3">
    <name type="scientific">Protopolystoma xenopodis</name>
    <dbReference type="NCBI Taxonomy" id="117903"/>
    <lineage>
        <taxon>Eukaryota</taxon>
        <taxon>Metazoa</taxon>
        <taxon>Spiralia</taxon>
        <taxon>Lophotrochozoa</taxon>
        <taxon>Platyhelminthes</taxon>
        <taxon>Monogenea</taxon>
        <taxon>Polyopisthocotylea</taxon>
        <taxon>Polystomatidea</taxon>
        <taxon>Polystomatidae</taxon>
        <taxon>Protopolystoma</taxon>
    </lineage>
</organism>
<dbReference type="GO" id="GO:0005634">
    <property type="term" value="C:nucleus"/>
    <property type="evidence" value="ECO:0007669"/>
    <property type="project" value="TreeGrafter"/>
</dbReference>
<accession>A0A3S5AWQ5</accession>
<feature type="region of interest" description="Disordered" evidence="1">
    <location>
        <begin position="146"/>
        <end position="192"/>
    </location>
</feature>
<dbReference type="Gene3D" id="2.30.30.140">
    <property type="match status" value="1"/>
</dbReference>
<dbReference type="OrthoDB" id="10068428at2759"/>
<evidence type="ECO:0000313" key="3">
    <source>
        <dbReference type="Proteomes" id="UP000784294"/>
    </source>
</evidence>
<gene>
    <name evidence="2" type="ORF">PXEA_LOCUS20671</name>
</gene>
<keyword evidence="3" id="KW-1185">Reference proteome</keyword>
<protein>
    <recommendedName>
        <fullName evidence="4">Tudor domain-containing protein</fullName>
    </recommendedName>
</protein>
<dbReference type="PANTHER" id="PTHR13964">
    <property type="entry name" value="RBP-RELATED"/>
    <property type="match status" value="1"/>
</dbReference>
<dbReference type="EMBL" id="CAAALY010085792">
    <property type="protein sequence ID" value="VEL27231.1"/>
    <property type="molecule type" value="Genomic_DNA"/>
</dbReference>
<dbReference type="GO" id="GO:0006357">
    <property type="term" value="P:regulation of transcription by RNA polymerase II"/>
    <property type="evidence" value="ECO:0007669"/>
    <property type="project" value="TreeGrafter"/>
</dbReference>
<feature type="compositionally biased region" description="Polar residues" evidence="1">
    <location>
        <begin position="250"/>
        <end position="278"/>
    </location>
</feature>
<feature type="region of interest" description="Disordered" evidence="1">
    <location>
        <begin position="247"/>
        <end position="305"/>
    </location>
</feature>
<dbReference type="PANTHER" id="PTHR13964:SF27">
    <property type="entry name" value="HAT-TRICK, ISOFORM D"/>
    <property type="match status" value="1"/>
</dbReference>
<proteinExistence type="predicted"/>
<dbReference type="Proteomes" id="UP000784294">
    <property type="component" value="Unassembled WGS sequence"/>
</dbReference>
<dbReference type="InterPro" id="IPR051232">
    <property type="entry name" value="ARID/SWI1_ChromRemod"/>
</dbReference>
<dbReference type="AlphaFoldDB" id="A0A3S5AWQ5"/>